<dbReference type="PROSITE" id="PS50110">
    <property type="entry name" value="RESPONSE_REGULATORY"/>
    <property type="match status" value="1"/>
</dbReference>
<feature type="compositionally biased region" description="Basic and acidic residues" evidence="5">
    <location>
        <begin position="433"/>
        <end position="443"/>
    </location>
</feature>
<protein>
    <submittedName>
        <fullName evidence="8">Uncharacterized protein</fullName>
    </submittedName>
</protein>
<feature type="compositionally biased region" description="Low complexity" evidence="5">
    <location>
        <begin position="1189"/>
        <end position="1204"/>
    </location>
</feature>
<feature type="region of interest" description="Disordered" evidence="5">
    <location>
        <begin position="406"/>
        <end position="446"/>
    </location>
</feature>
<dbReference type="SUPFAM" id="SSF55874">
    <property type="entry name" value="ATPase domain of HSP90 chaperone/DNA topoisomerase II/histidine kinase"/>
    <property type="match status" value="1"/>
</dbReference>
<feature type="compositionally biased region" description="Polar residues" evidence="5">
    <location>
        <begin position="1025"/>
        <end position="1035"/>
    </location>
</feature>
<dbReference type="PANTHER" id="PTHR43719:SF11">
    <property type="entry name" value="HISTIDINE KINASE_RESPONSE REGULATOR, PUTATIVE-RELATED"/>
    <property type="match status" value="1"/>
</dbReference>
<keyword evidence="9" id="KW-1185">Reference proteome</keyword>
<evidence type="ECO:0000259" key="7">
    <source>
        <dbReference type="PROSITE" id="PS50110"/>
    </source>
</evidence>
<dbReference type="Proteomes" id="UP001280581">
    <property type="component" value="Unassembled WGS sequence"/>
</dbReference>
<dbReference type="CDD" id="cd17546">
    <property type="entry name" value="REC_hyHK_CKI1_RcsC-like"/>
    <property type="match status" value="1"/>
</dbReference>
<evidence type="ECO:0000256" key="3">
    <source>
        <dbReference type="ARBA" id="ARBA00022777"/>
    </source>
</evidence>
<dbReference type="GO" id="GO:0000155">
    <property type="term" value="F:phosphorelay sensor kinase activity"/>
    <property type="evidence" value="ECO:0007669"/>
    <property type="project" value="InterPro"/>
</dbReference>
<feature type="compositionally biased region" description="Polar residues" evidence="5">
    <location>
        <begin position="264"/>
        <end position="283"/>
    </location>
</feature>
<feature type="compositionally biased region" description="Low complexity" evidence="5">
    <location>
        <begin position="334"/>
        <end position="354"/>
    </location>
</feature>
<dbReference type="PANTHER" id="PTHR43719">
    <property type="entry name" value="TWO-COMPONENT HISTIDINE KINASE"/>
    <property type="match status" value="1"/>
</dbReference>
<dbReference type="InterPro" id="IPR029016">
    <property type="entry name" value="GAF-like_dom_sf"/>
</dbReference>
<dbReference type="Gene3D" id="3.30.450.40">
    <property type="match status" value="1"/>
</dbReference>
<name>A0AAN6LQD6_9PLEO</name>
<feature type="region of interest" description="Disordered" evidence="5">
    <location>
        <begin position="968"/>
        <end position="987"/>
    </location>
</feature>
<accession>A0AAN6LQD6</accession>
<evidence type="ECO:0000256" key="5">
    <source>
        <dbReference type="SAM" id="MobiDB-lite"/>
    </source>
</evidence>
<keyword evidence="2" id="KW-0808">Transferase</keyword>
<feature type="region of interest" description="Disordered" evidence="5">
    <location>
        <begin position="1010"/>
        <end position="1042"/>
    </location>
</feature>
<comment type="caution">
    <text evidence="8">The sequence shown here is derived from an EMBL/GenBank/DDBJ whole genome shotgun (WGS) entry which is preliminary data.</text>
</comment>
<feature type="modified residue" description="4-aspartylphosphate" evidence="4">
    <location>
        <position position="1107"/>
    </location>
</feature>
<dbReference type="InterPro" id="IPR011006">
    <property type="entry name" value="CheY-like_superfamily"/>
</dbReference>
<feature type="compositionally biased region" description="Low complexity" evidence="5">
    <location>
        <begin position="409"/>
        <end position="432"/>
    </location>
</feature>
<dbReference type="SUPFAM" id="SSF52172">
    <property type="entry name" value="CheY-like"/>
    <property type="match status" value="1"/>
</dbReference>
<feature type="compositionally biased region" description="Low complexity" evidence="5">
    <location>
        <begin position="246"/>
        <end position="263"/>
    </location>
</feature>
<dbReference type="InterPro" id="IPR003018">
    <property type="entry name" value="GAF"/>
</dbReference>
<dbReference type="SMART" id="SM00448">
    <property type="entry name" value="REC"/>
    <property type="match status" value="1"/>
</dbReference>
<dbReference type="InterPro" id="IPR036890">
    <property type="entry name" value="HATPase_C_sf"/>
</dbReference>
<evidence type="ECO:0000313" key="8">
    <source>
        <dbReference type="EMBL" id="KAK3202503.1"/>
    </source>
</evidence>
<dbReference type="EMBL" id="WVTA01000014">
    <property type="protein sequence ID" value="KAK3202503.1"/>
    <property type="molecule type" value="Genomic_DNA"/>
</dbReference>
<evidence type="ECO:0000259" key="6">
    <source>
        <dbReference type="PROSITE" id="PS50109"/>
    </source>
</evidence>
<feature type="domain" description="Histidine kinase" evidence="6">
    <location>
        <begin position="525"/>
        <end position="800"/>
    </location>
</feature>
<dbReference type="SMART" id="SM00388">
    <property type="entry name" value="HisKA"/>
    <property type="match status" value="1"/>
</dbReference>
<dbReference type="Gene3D" id="1.10.287.130">
    <property type="match status" value="1"/>
</dbReference>
<feature type="region of interest" description="Disordered" evidence="5">
    <location>
        <begin position="1177"/>
        <end position="1288"/>
    </location>
</feature>
<evidence type="ECO:0000313" key="9">
    <source>
        <dbReference type="Proteomes" id="UP001280581"/>
    </source>
</evidence>
<evidence type="ECO:0000256" key="2">
    <source>
        <dbReference type="ARBA" id="ARBA00022679"/>
    </source>
</evidence>
<dbReference type="Gene3D" id="3.40.50.2300">
    <property type="match status" value="1"/>
</dbReference>
<dbReference type="CDD" id="cd00082">
    <property type="entry name" value="HisKA"/>
    <property type="match status" value="1"/>
</dbReference>
<feature type="compositionally biased region" description="Basic and acidic residues" evidence="5">
    <location>
        <begin position="1259"/>
        <end position="1288"/>
    </location>
</feature>
<evidence type="ECO:0000256" key="4">
    <source>
        <dbReference type="PROSITE-ProRule" id="PRU00169"/>
    </source>
</evidence>
<feature type="region of interest" description="Disordered" evidence="5">
    <location>
        <begin position="321"/>
        <end position="359"/>
    </location>
</feature>
<dbReference type="InterPro" id="IPR003661">
    <property type="entry name" value="HisK_dim/P_dom"/>
</dbReference>
<dbReference type="InterPro" id="IPR036097">
    <property type="entry name" value="HisK_dim/P_sf"/>
</dbReference>
<dbReference type="InterPro" id="IPR001789">
    <property type="entry name" value="Sig_transdc_resp-reg_receiver"/>
</dbReference>
<evidence type="ECO:0000256" key="1">
    <source>
        <dbReference type="ARBA" id="ARBA00022553"/>
    </source>
</evidence>
<dbReference type="SUPFAM" id="SSF55781">
    <property type="entry name" value="GAF domain-like"/>
    <property type="match status" value="1"/>
</dbReference>
<dbReference type="InterPro" id="IPR050956">
    <property type="entry name" value="2C_system_His_kinase"/>
</dbReference>
<dbReference type="Gene3D" id="3.30.565.10">
    <property type="entry name" value="Histidine kinase-like ATPase, C-terminal domain"/>
    <property type="match status" value="1"/>
</dbReference>
<dbReference type="PRINTS" id="PR00344">
    <property type="entry name" value="BCTRLSENSOR"/>
</dbReference>
<dbReference type="Pfam" id="PF00512">
    <property type="entry name" value="HisKA"/>
    <property type="match status" value="1"/>
</dbReference>
<dbReference type="Pfam" id="PF00072">
    <property type="entry name" value="Response_reg"/>
    <property type="match status" value="1"/>
</dbReference>
<dbReference type="InterPro" id="IPR004358">
    <property type="entry name" value="Sig_transdc_His_kin-like_C"/>
</dbReference>
<gene>
    <name evidence="8" type="ORF">GRF29_161g1480400</name>
</gene>
<keyword evidence="3" id="KW-0418">Kinase</keyword>
<dbReference type="FunFam" id="1.10.287.130:FF:000023">
    <property type="entry name" value="Sensor histidine kinase/response regulator, putative"/>
    <property type="match status" value="1"/>
</dbReference>
<keyword evidence="1 4" id="KW-0597">Phosphoprotein</keyword>
<feature type="domain" description="Response regulatory" evidence="7">
    <location>
        <begin position="1056"/>
        <end position="1177"/>
    </location>
</feature>
<feature type="region of interest" description="Disordered" evidence="5">
    <location>
        <begin position="238"/>
        <end position="284"/>
    </location>
</feature>
<dbReference type="PROSITE" id="PS50109">
    <property type="entry name" value="HIS_KIN"/>
    <property type="match status" value="1"/>
</dbReference>
<dbReference type="Pfam" id="PF01590">
    <property type="entry name" value="GAF"/>
    <property type="match status" value="1"/>
</dbReference>
<reference evidence="8 9" key="1">
    <citation type="submission" date="2021-02" db="EMBL/GenBank/DDBJ databases">
        <title>Genome assembly of Pseudopithomyces chartarum.</title>
        <authorList>
            <person name="Jauregui R."/>
            <person name="Singh J."/>
            <person name="Voisey C."/>
        </authorList>
    </citation>
    <scope>NUCLEOTIDE SEQUENCE [LARGE SCALE GENOMIC DNA]</scope>
    <source>
        <strain evidence="8 9">AGR01</strain>
    </source>
</reference>
<dbReference type="InterPro" id="IPR003594">
    <property type="entry name" value="HATPase_dom"/>
</dbReference>
<dbReference type="InterPro" id="IPR005467">
    <property type="entry name" value="His_kinase_dom"/>
</dbReference>
<dbReference type="Pfam" id="PF02518">
    <property type="entry name" value="HATPase_c"/>
    <property type="match status" value="1"/>
</dbReference>
<proteinExistence type="predicted"/>
<sequence length="1288" mass="139868">MTPSQEPKASERKRERDVYLLYGSAFRDVPKIDRPEEAHTPRASADSTLTALAQLAATRLRATCATISLIDDKYEHVIAEATPELSLRPDHDANADALWLGSASLPRSWGVCEQILELGGDVALVINDLTESERYSARSFVVGGPRWRFYAGAPLLSPRGTLVGVLSIWDRQSRPGPGMHSEQIALLQNFASTITSYLDTYTIRDQYQRGEQFTRGLLSFAQGASTLKPFKVFTDDASNQSGATAGSSRSIQSQGGPSSIGSRTIQAVSSSNDRSIGTLQNSILPPHSRDMFARAASVMMASSSLDGVLILDASVAATGHRQFPGGAEGDESTGDSSHQNSSSSDDASTLSSGGEMREVKTPKKCSVLGYALQRKSAQNAPEFGTLLERDLARLLKEWPNGKIMNFTESGTSVSSTDDASSSTSSAHDASSSDTKRKEPEKKYRSSTALHEMIPGARSVAFVPFWDYERSRWFAGCLCWSNSSHRLLSSNVDLNYFKIFSDSVMRELSRLDALALHQQKTTFVASISHELRSPLHGILGTLEFMKDTSLDSFQTSMLNSLHSCGQTLLDTINQVMDYAKSNEAAKTVSSRKLKNTNTLRLSSKPLKNRKAKQRSSFNIALATEEVVEAVFSGSLYVPILGDREIESPLAAGPGKEPMTDVEPSSNRKICYIVLDIAQDDDWVRCFPVGAWKRIVMNLFGNAVKYTQSGHIHVSLKTGSATEEEGATAVTLSIKDSGAGMSPSFLANRAFQPFSQENPHSTGVGLGLSIVRQIIETSGGKMEVSSEPSVGTNFTVKLSLAKPDPPPAPALQTVEFLSAVSQLAGRRICILHSKHHVPAESSELMGNSAGLLRFTDALAYTLEKHLKMTVVQTHKWSGHHADIVICPEPSFEYLDAIRRRRVNSERAPVTIFAAMDALEASTFRSDVRSQNKESVVEVFTQPCGPHKLATILTKCIDRFNDTSENIPSLTSEQLNSHPNAKALESQEQKSFPIGKRPDKLFLDSPIPSHVATPKSQYSIGTADKNLGSLTPANESTPETPPAHPEDVLPIRAVSTEPHVLVTDDNAINRKLLIAFLKKIKLPYTEAENGLEALQAYQSPNIRYNFILMDMSMPVMDGMSATRAIRQYEEAYNVPRCCVIALTGLASNSARLEAWNAGIDQYMTKPVNFKKLAEALDKEKNRRASIQKDGSSEAAASGSQAKGEGAAPIEESKIAKATMDGTQEKEEGEAVPIREANVTELPAGGTHAKDEETAEPTVGEVPAKDEEVAASDRDAKIMEAPVDGKDLSGDV</sequence>
<dbReference type="SUPFAM" id="SSF47384">
    <property type="entry name" value="Homodimeric domain of signal transducing histidine kinase"/>
    <property type="match status" value="1"/>
</dbReference>
<dbReference type="SMART" id="SM00387">
    <property type="entry name" value="HATPase_c"/>
    <property type="match status" value="1"/>
</dbReference>
<organism evidence="8 9">
    <name type="scientific">Pseudopithomyces chartarum</name>
    <dbReference type="NCBI Taxonomy" id="1892770"/>
    <lineage>
        <taxon>Eukaryota</taxon>
        <taxon>Fungi</taxon>
        <taxon>Dikarya</taxon>
        <taxon>Ascomycota</taxon>
        <taxon>Pezizomycotina</taxon>
        <taxon>Dothideomycetes</taxon>
        <taxon>Pleosporomycetidae</taxon>
        <taxon>Pleosporales</taxon>
        <taxon>Massarineae</taxon>
        <taxon>Didymosphaeriaceae</taxon>
        <taxon>Pseudopithomyces</taxon>
    </lineage>
</organism>